<dbReference type="InterPro" id="IPR024924">
    <property type="entry name" value="7-CO-7-deazaguanine_synth-like"/>
</dbReference>
<feature type="domain" description="Radical SAM core" evidence="9">
    <location>
        <begin position="56"/>
        <end position="255"/>
    </location>
</feature>
<keyword evidence="4 8" id="KW-0460">Magnesium</keyword>
<name>N9D943_9GAMM</name>
<comment type="cofactor">
    <cofactor evidence="8">
        <name>S-adenosyl-L-methionine</name>
        <dbReference type="ChEBI" id="CHEBI:59789"/>
    </cofactor>
    <text evidence="8">Binds 1 S-adenosyl-L-methionine per subunit.</text>
</comment>
<keyword evidence="2 8" id="KW-0949">S-adenosyl-L-methionine</keyword>
<dbReference type="GO" id="GO:0016840">
    <property type="term" value="F:carbon-nitrogen lyase activity"/>
    <property type="evidence" value="ECO:0007669"/>
    <property type="project" value="UniProtKB-UniRule"/>
</dbReference>
<evidence type="ECO:0000256" key="7">
    <source>
        <dbReference type="ARBA" id="ARBA00023239"/>
    </source>
</evidence>
<keyword evidence="7 8" id="KW-0456">Lyase</keyword>
<dbReference type="Pfam" id="PF04055">
    <property type="entry name" value="Radical_SAM"/>
    <property type="match status" value="1"/>
</dbReference>
<dbReference type="SFLD" id="SFLDS00029">
    <property type="entry name" value="Radical_SAM"/>
    <property type="match status" value="1"/>
</dbReference>
<feature type="binding site" evidence="8">
    <location>
        <position position="108"/>
    </location>
    <ligand>
        <name>substrate</name>
    </ligand>
</feature>
<feature type="binding site" evidence="8">
    <location>
        <position position="73"/>
    </location>
    <ligand>
        <name>[4Fe-4S] cluster</name>
        <dbReference type="ChEBI" id="CHEBI:49883"/>
        <note>4Fe-4S-S-AdoMet</note>
    </ligand>
</feature>
<gene>
    <name evidence="8" type="primary">queE</name>
    <name evidence="10" type="ORF">F942_01951</name>
</gene>
<comment type="pathway">
    <text evidence="8">Purine metabolism; 7-cyano-7-deazaguanine biosynthesis.</text>
</comment>
<keyword evidence="11" id="KW-1185">Reference proteome</keyword>
<dbReference type="PIRSF" id="PIRSF000370">
    <property type="entry name" value="QueE"/>
    <property type="match status" value="1"/>
</dbReference>
<evidence type="ECO:0000256" key="6">
    <source>
        <dbReference type="ARBA" id="ARBA00023014"/>
    </source>
</evidence>
<dbReference type="NCBIfam" id="TIGR04349">
    <property type="entry name" value="rSAM_QueE_gams"/>
    <property type="match status" value="1"/>
</dbReference>
<dbReference type="InterPro" id="IPR027621">
    <property type="entry name" value="rSAM_QueE_gams"/>
</dbReference>
<proteinExistence type="inferred from homology"/>
<evidence type="ECO:0000256" key="1">
    <source>
        <dbReference type="ARBA" id="ARBA00022485"/>
    </source>
</evidence>
<dbReference type="InterPro" id="IPR058240">
    <property type="entry name" value="rSAM_sf"/>
</dbReference>
<feature type="binding site" evidence="8">
    <location>
        <position position="78"/>
    </location>
    <ligand>
        <name>Mg(2+)</name>
        <dbReference type="ChEBI" id="CHEBI:18420"/>
    </ligand>
</feature>
<reference evidence="10 11" key="1">
    <citation type="submission" date="2013-02" db="EMBL/GenBank/DDBJ databases">
        <title>The Genome Sequence of Acinetobacter ursingii NIPH ANC_3649.</title>
        <authorList>
            <consortium name="The Broad Institute Genome Sequencing Platform"/>
            <consortium name="The Broad Institute Genome Sequencing Center for Infectious Disease"/>
            <person name="Cerqueira G."/>
            <person name="Feldgarden M."/>
            <person name="Courvalin P."/>
            <person name="Perichon B."/>
            <person name="Grillot-Courvalin C."/>
            <person name="Clermont D."/>
            <person name="Rocha E."/>
            <person name="Yoon E.-J."/>
            <person name="Nemec A."/>
            <person name="Walker B."/>
            <person name="Young S.K."/>
            <person name="Zeng Q."/>
            <person name="Gargeya S."/>
            <person name="Fitzgerald M."/>
            <person name="Haas B."/>
            <person name="Abouelleil A."/>
            <person name="Alvarado L."/>
            <person name="Arachchi H.M."/>
            <person name="Berlin A.M."/>
            <person name="Chapman S.B."/>
            <person name="Dewar J."/>
            <person name="Goldberg J."/>
            <person name="Griggs A."/>
            <person name="Gujja S."/>
            <person name="Hansen M."/>
            <person name="Howarth C."/>
            <person name="Imamovic A."/>
            <person name="Larimer J."/>
            <person name="McCowan C."/>
            <person name="Murphy C."/>
            <person name="Neiman D."/>
            <person name="Pearson M."/>
            <person name="Priest M."/>
            <person name="Roberts A."/>
            <person name="Saif S."/>
            <person name="Shea T."/>
            <person name="Sisk P."/>
            <person name="Sykes S."/>
            <person name="Wortman J."/>
            <person name="Nusbaum C."/>
            <person name="Birren B."/>
        </authorList>
    </citation>
    <scope>NUCLEOTIDE SEQUENCE [LARGE SCALE GENOMIC DNA]</scope>
    <source>
        <strain evidence="10 11">ANC 3649</strain>
    </source>
</reference>
<feature type="binding site" evidence="8">
    <location>
        <position position="110"/>
    </location>
    <ligand>
        <name>S-adenosyl-L-methionine</name>
        <dbReference type="ChEBI" id="CHEBI:59789"/>
    </ligand>
</feature>
<dbReference type="HOGENOM" id="CLU_066739_2_0_6"/>
<dbReference type="EC" id="4.3.99.3" evidence="8"/>
<comment type="catalytic activity">
    <reaction evidence="8">
        <text>6-carboxy-5,6,7,8-tetrahydropterin + H(+) = 7-carboxy-7-carbaguanine + NH4(+)</text>
        <dbReference type="Rhea" id="RHEA:27974"/>
        <dbReference type="ChEBI" id="CHEBI:15378"/>
        <dbReference type="ChEBI" id="CHEBI:28938"/>
        <dbReference type="ChEBI" id="CHEBI:61032"/>
        <dbReference type="ChEBI" id="CHEBI:61036"/>
        <dbReference type="EC" id="4.3.99.3"/>
    </reaction>
</comment>
<evidence type="ECO:0000256" key="2">
    <source>
        <dbReference type="ARBA" id="ARBA00022691"/>
    </source>
</evidence>
<keyword evidence="3 8" id="KW-0479">Metal-binding</keyword>
<comment type="function">
    <text evidence="8">Catalyzes the complex heterocyclic radical-mediated conversion of 6-carboxy-5,6,7,8-tetrahydropterin (CPH4) to 7-carboxy-7-deazaguanine (CDG), a step common to the biosynthetic pathways of all 7-deazapurine-containing compounds.</text>
</comment>
<evidence type="ECO:0000256" key="4">
    <source>
        <dbReference type="ARBA" id="ARBA00022842"/>
    </source>
</evidence>
<dbReference type="InterPro" id="IPR007197">
    <property type="entry name" value="rSAM"/>
</dbReference>
<evidence type="ECO:0000256" key="8">
    <source>
        <dbReference type="HAMAP-Rule" id="MF_00917"/>
    </source>
</evidence>
<dbReference type="UniPathway" id="UPA00391"/>
<comment type="cofactor">
    <cofactor evidence="8">
        <name>Mg(2+)</name>
        <dbReference type="ChEBI" id="CHEBI:18420"/>
    </cofactor>
</comment>
<dbReference type="PROSITE" id="PS51918">
    <property type="entry name" value="RADICAL_SAM"/>
    <property type="match status" value="1"/>
</dbReference>
<dbReference type="EMBL" id="APQC01000015">
    <property type="protein sequence ID" value="ENV79169.1"/>
    <property type="molecule type" value="Genomic_DNA"/>
</dbReference>
<dbReference type="HAMAP" id="MF_00917">
    <property type="entry name" value="QueE"/>
    <property type="match status" value="1"/>
</dbReference>
<protein>
    <recommendedName>
        <fullName evidence="8">7-carboxy-7-deazaguanine synthase</fullName>
        <shortName evidence="8">CDG synthase</shortName>
        <ecNumber evidence="8">4.3.99.3</ecNumber>
    </recommendedName>
    <alternativeName>
        <fullName evidence="8">Queuosine biosynthesis protein QueE</fullName>
    </alternativeName>
</protein>
<evidence type="ECO:0000256" key="3">
    <source>
        <dbReference type="ARBA" id="ARBA00022723"/>
    </source>
</evidence>
<dbReference type="AlphaFoldDB" id="N9D943"/>
<evidence type="ECO:0000259" key="9">
    <source>
        <dbReference type="PROSITE" id="PS51918"/>
    </source>
</evidence>
<dbReference type="PANTHER" id="PTHR42836:SF1">
    <property type="entry name" value="7-CARBOXY-7-DEAZAGUANINE SYNTHASE"/>
    <property type="match status" value="1"/>
</dbReference>
<keyword evidence="6 8" id="KW-0411">Iron-sulfur</keyword>
<keyword evidence="1 8" id="KW-0004">4Fe-4S</keyword>
<dbReference type="GO" id="GO:0051539">
    <property type="term" value="F:4 iron, 4 sulfur cluster binding"/>
    <property type="evidence" value="ECO:0007669"/>
    <property type="project" value="UniProtKB-UniRule"/>
</dbReference>
<dbReference type="GO" id="GO:0008616">
    <property type="term" value="P:tRNA queuosine(34) biosynthetic process"/>
    <property type="evidence" value="ECO:0007669"/>
    <property type="project" value="UniProtKB-UniRule"/>
</dbReference>
<evidence type="ECO:0000256" key="5">
    <source>
        <dbReference type="ARBA" id="ARBA00023004"/>
    </source>
</evidence>
<dbReference type="GO" id="GO:1904047">
    <property type="term" value="F:S-adenosyl-L-methionine binding"/>
    <property type="evidence" value="ECO:0007669"/>
    <property type="project" value="UniProtKB-UniRule"/>
</dbReference>
<keyword evidence="8" id="KW-0671">Queuosine biosynthesis</keyword>
<feature type="binding site" evidence="8">
    <location>
        <begin position="50"/>
        <end position="52"/>
    </location>
    <ligand>
        <name>substrate</name>
    </ligand>
</feature>
<comment type="subunit">
    <text evidence="8">Homodimer.</text>
</comment>
<dbReference type="Proteomes" id="UP000013276">
    <property type="component" value="Unassembled WGS sequence"/>
</dbReference>
<feature type="binding site" evidence="8">
    <location>
        <position position="65"/>
    </location>
    <ligand>
        <name>substrate</name>
    </ligand>
</feature>
<dbReference type="InterPro" id="IPR013785">
    <property type="entry name" value="Aldolase_TIM"/>
</dbReference>
<dbReference type="SUPFAM" id="SSF102114">
    <property type="entry name" value="Radical SAM enzymes"/>
    <property type="match status" value="1"/>
</dbReference>
<dbReference type="Gene3D" id="3.20.20.70">
    <property type="entry name" value="Aldolase class I"/>
    <property type="match status" value="1"/>
</dbReference>
<evidence type="ECO:0000313" key="10">
    <source>
        <dbReference type="EMBL" id="ENV79169.1"/>
    </source>
</evidence>
<dbReference type="PANTHER" id="PTHR42836">
    <property type="entry name" value="7-CARBOXY-7-DEAZAGUANINE SYNTHASE"/>
    <property type="match status" value="1"/>
</dbReference>
<sequence length="259" mass="29214">MFLVSTFKSDRRDFCFLRCGISAMTSLRSTTIPVSDPAAGLRITEIFYSLQGEANTAGLPTVFIRLTGCPLRCSYCDTTYSFEGGERQSLDQIIETALSFKTPYICVTGGEPLAQPNCLHLLTRLSDLGCQVSLETSGALDVSKVDSRVSKVLDLKTPTSGEEKRNLLSNLDYLTPHDQIKFVICNREDYEWSKQQLENYQLNEKVSTVWFSPAFAVEKASVKLPQLARDMAQWILDDHLPVRFQLQLHKLLWNDETGR</sequence>
<keyword evidence="5 8" id="KW-0408">Iron</keyword>
<comment type="cofactor">
    <cofactor evidence="8">
        <name>[4Fe-4S] cluster</name>
        <dbReference type="ChEBI" id="CHEBI:49883"/>
    </cofactor>
    <text evidence="8">Binds 1 [4Fe-4S] cluster. The cluster is coordinated with 3 cysteines and an exchangeable S-adenosyl-L-methionine.</text>
</comment>
<comment type="similarity">
    <text evidence="8">Belongs to the radical SAM superfamily. 7-carboxy-7-deazaguanine synthase family.</text>
</comment>
<feature type="binding site" evidence="8">
    <location>
        <position position="69"/>
    </location>
    <ligand>
        <name>[4Fe-4S] cluster</name>
        <dbReference type="ChEBI" id="CHEBI:49883"/>
        <note>4Fe-4S-S-AdoMet</note>
    </ligand>
</feature>
<dbReference type="PATRIC" id="fig|1257043.3.peg.1897"/>
<dbReference type="GO" id="GO:0000287">
    <property type="term" value="F:magnesium ion binding"/>
    <property type="evidence" value="ECO:0007669"/>
    <property type="project" value="UniProtKB-UniRule"/>
</dbReference>
<feature type="binding site" evidence="8">
    <location>
        <begin position="75"/>
        <end position="77"/>
    </location>
    <ligand>
        <name>S-adenosyl-L-methionine</name>
        <dbReference type="ChEBI" id="CHEBI:59789"/>
    </ligand>
</feature>
<comment type="caution">
    <text evidence="8">Lacks conserved residue(s) required for the propagation of feature annotation.</text>
</comment>
<evidence type="ECO:0000313" key="11">
    <source>
        <dbReference type="Proteomes" id="UP000013276"/>
    </source>
</evidence>
<dbReference type="CDD" id="cd01335">
    <property type="entry name" value="Radical_SAM"/>
    <property type="match status" value="1"/>
</dbReference>
<comment type="caution">
    <text evidence="10">The sequence shown here is derived from an EMBL/GenBank/DDBJ whole genome shotgun (WGS) entry which is preliminary data.</text>
</comment>
<feature type="binding site" evidence="8">
    <location>
        <position position="76"/>
    </location>
    <ligand>
        <name>[4Fe-4S] cluster</name>
        <dbReference type="ChEBI" id="CHEBI:49883"/>
        <note>4Fe-4S-S-AdoMet</note>
    </ligand>
</feature>
<organism evidence="10 11">
    <name type="scientific">Acinetobacter ursingii ANC 3649</name>
    <dbReference type="NCBI Taxonomy" id="1257043"/>
    <lineage>
        <taxon>Bacteria</taxon>
        <taxon>Pseudomonadati</taxon>
        <taxon>Pseudomonadota</taxon>
        <taxon>Gammaproteobacteria</taxon>
        <taxon>Moraxellales</taxon>
        <taxon>Moraxellaceae</taxon>
        <taxon>Acinetobacter</taxon>
    </lineage>
</organism>
<accession>N9D943</accession>